<accession>A0A0A9YWI4</accession>
<feature type="domain" description="NAD(P)-binding" evidence="7">
    <location>
        <begin position="1"/>
        <end position="197"/>
    </location>
</feature>
<reference evidence="8" key="2">
    <citation type="submission" date="2014-07" db="EMBL/GenBank/DDBJ databases">
        <authorList>
            <person name="Hull J."/>
        </authorList>
    </citation>
    <scope>NUCLEOTIDE SEQUENCE</scope>
</reference>
<comment type="pathway">
    <text evidence="2">Nucleotide-sugar biosynthesis; GDP-L-fucose biosynthesis via de novo pathway; GDP-L-fucose from GDP-alpha-D-mannose: step 1/2.</text>
</comment>
<evidence type="ECO:0000256" key="1">
    <source>
        <dbReference type="ARBA" id="ARBA00001937"/>
    </source>
</evidence>
<dbReference type="InterPro" id="IPR016040">
    <property type="entry name" value="NAD(P)-bd_dom"/>
</dbReference>
<evidence type="ECO:0000256" key="3">
    <source>
        <dbReference type="ARBA" id="ARBA00009263"/>
    </source>
</evidence>
<name>A0A0A9YWI4_LYGHE</name>
<dbReference type="FunFam" id="3.40.50.720:FF:000924">
    <property type="entry name" value="GDP-mannose 4,6 dehydratase"/>
    <property type="match status" value="1"/>
</dbReference>
<dbReference type="PANTHER" id="PTHR43715">
    <property type="entry name" value="GDP-MANNOSE 4,6-DEHYDRATASE"/>
    <property type="match status" value="1"/>
</dbReference>
<organism evidence="8">
    <name type="scientific">Lygus hesperus</name>
    <name type="common">Western plant bug</name>
    <dbReference type="NCBI Taxonomy" id="30085"/>
    <lineage>
        <taxon>Eukaryota</taxon>
        <taxon>Metazoa</taxon>
        <taxon>Ecdysozoa</taxon>
        <taxon>Arthropoda</taxon>
        <taxon>Hexapoda</taxon>
        <taxon>Insecta</taxon>
        <taxon>Pterygota</taxon>
        <taxon>Neoptera</taxon>
        <taxon>Paraneoptera</taxon>
        <taxon>Hemiptera</taxon>
        <taxon>Heteroptera</taxon>
        <taxon>Panheteroptera</taxon>
        <taxon>Cimicomorpha</taxon>
        <taxon>Miridae</taxon>
        <taxon>Mirini</taxon>
        <taxon>Lygus</taxon>
    </lineage>
</organism>
<dbReference type="GO" id="GO:0008446">
    <property type="term" value="F:GDP-mannose 4,6-dehydratase activity"/>
    <property type="evidence" value="ECO:0007669"/>
    <property type="project" value="UniProtKB-EC"/>
</dbReference>
<dbReference type="EMBL" id="GBHO01006227">
    <property type="protein sequence ID" value="JAG37377.1"/>
    <property type="molecule type" value="Transcribed_RNA"/>
</dbReference>
<evidence type="ECO:0000256" key="2">
    <source>
        <dbReference type="ARBA" id="ARBA00004912"/>
    </source>
</evidence>
<dbReference type="EC" id="4.2.1.47" evidence="4"/>
<evidence type="ECO:0000256" key="4">
    <source>
        <dbReference type="ARBA" id="ARBA00011989"/>
    </source>
</evidence>
<evidence type="ECO:0000256" key="6">
    <source>
        <dbReference type="ARBA" id="ARBA00031085"/>
    </source>
</evidence>
<dbReference type="GO" id="GO:0042351">
    <property type="term" value="P:'de novo' GDP-L-fucose biosynthetic process"/>
    <property type="evidence" value="ECO:0007669"/>
    <property type="project" value="UniProtKB-UniPathway"/>
</dbReference>
<evidence type="ECO:0000256" key="5">
    <source>
        <dbReference type="ARBA" id="ARBA00023239"/>
    </source>
</evidence>
<evidence type="ECO:0000313" key="8">
    <source>
        <dbReference type="EMBL" id="JAG37377.1"/>
    </source>
</evidence>
<proteinExistence type="inferred from homology"/>
<dbReference type="UniPathway" id="UPA00128">
    <property type="reaction ID" value="UER00190"/>
</dbReference>
<comment type="cofactor">
    <cofactor evidence="1">
        <name>NADP(+)</name>
        <dbReference type="ChEBI" id="CHEBI:58349"/>
    </cofactor>
</comment>
<dbReference type="SUPFAM" id="SSF51735">
    <property type="entry name" value="NAD(P)-binding Rossmann-fold domains"/>
    <property type="match status" value="1"/>
</dbReference>
<dbReference type="PANTHER" id="PTHR43715:SF1">
    <property type="entry name" value="GDP-MANNOSE 4,6 DEHYDRATASE"/>
    <property type="match status" value="1"/>
</dbReference>
<dbReference type="AlphaFoldDB" id="A0A0A9YWI4"/>
<comment type="similarity">
    <text evidence="3">Belongs to the NAD(P)-dependent epimerase/dehydratase family. GDP-mannose 4,6-dehydratase subfamily.</text>
</comment>
<dbReference type="Pfam" id="PF16363">
    <property type="entry name" value="GDP_Man_Dehyd"/>
    <property type="match status" value="1"/>
</dbReference>
<reference evidence="8" key="1">
    <citation type="journal article" date="2014" name="PLoS ONE">
        <title>Transcriptome-Based Identification of ABC Transporters in the Western Tarnished Plant Bug Lygus hesperus.</title>
        <authorList>
            <person name="Hull J.J."/>
            <person name="Chaney K."/>
            <person name="Geib S.M."/>
            <person name="Fabrick J.A."/>
            <person name="Brent C.S."/>
            <person name="Walsh D."/>
            <person name="Lavine L.C."/>
        </authorList>
    </citation>
    <scope>NUCLEOTIDE SEQUENCE</scope>
</reference>
<dbReference type="InterPro" id="IPR006368">
    <property type="entry name" value="GDP_Man_deHydtase"/>
</dbReference>
<dbReference type="Gene3D" id="3.40.50.720">
    <property type="entry name" value="NAD(P)-binding Rossmann-like Domain"/>
    <property type="match status" value="1"/>
</dbReference>
<protein>
    <recommendedName>
        <fullName evidence="4">GDP-mannose 4,6-dehydratase</fullName>
        <ecNumber evidence="4">4.2.1.47</ecNumber>
    </recommendedName>
    <alternativeName>
        <fullName evidence="6">GDP-D-mannose dehydratase</fullName>
    </alternativeName>
</protein>
<dbReference type="InterPro" id="IPR036291">
    <property type="entry name" value="NAD(P)-bd_dom_sf"/>
</dbReference>
<sequence>MVRRSSSFNTARMDHLYGHPKLHLHYGDITDGSALTSLVGAVQPVEIYHLAAQSHVKVSFDTPEHTGQTNAMGTVKLLEALRTNHLLSSCKFYNASSSEMYGGLAPSSTSSSMNALNEMTPFAPRSPYAISKLYAHHMVVNYREAYHLFACNGILFNHESPRRGPTFVTKKIVRAAVRMRYGKQKLLRLGNLSAMRD</sequence>
<gene>
    <name evidence="8" type="primary">gmd-2</name>
    <name evidence="8" type="ORF">CM83_1300</name>
</gene>
<evidence type="ECO:0000259" key="7">
    <source>
        <dbReference type="Pfam" id="PF16363"/>
    </source>
</evidence>
<keyword evidence="5" id="KW-0456">Lyase</keyword>